<organism evidence="1 2">
    <name type="scientific">Rhizobium leguminosarum</name>
    <dbReference type="NCBI Taxonomy" id="384"/>
    <lineage>
        <taxon>Bacteria</taxon>
        <taxon>Pseudomonadati</taxon>
        <taxon>Pseudomonadota</taxon>
        <taxon>Alphaproteobacteria</taxon>
        <taxon>Hyphomicrobiales</taxon>
        <taxon>Rhizobiaceae</taxon>
        <taxon>Rhizobium/Agrobacterium group</taxon>
        <taxon>Rhizobium</taxon>
    </lineage>
</organism>
<dbReference type="EMBL" id="WUFV01000033">
    <property type="protein sequence ID" value="NEK19835.1"/>
    <property type="molecule type" value="Genomic_DNA"/>
</dbReference>
<proteinExistence type="predicted"/>
<accession>A0A7K3VRK2</accession>
<reference evidence="1 2" key="1">
    <citation type="submission" date="2019-12" db="EMBL/GenBank/DDBJ databases">
        <title>Rhizobium genotypes associated with high levels of biological nitrogen fixation by grain legumes in a temperate-maritime cropping system.</title>
        <authorList>
            <person name="Maluk M."/>
            <person name="Francesc Ferrando Molina F."/>
            <person name="Lopez Del Egido L."/>
            <person name="Lafos M."/>
            <person name="Langarica-Fuentes A."/>
            <person name="Gebre Yohannes G."/>
            <person name="Young M.W."/>
            <person name="Martin P."/>
            <person name="Gantlett R."/>
            <person name="Kenicer G."/>
            <person name="Hawes C."/>
            <person name="Begg G.S."/>
            <person name="Quilliam R.S."/>
            <person name="Squire G.R."/>
            <person name="Poole P.S."/>
            <person name="Young P.W."/>
            <person name="Iannetta P.M."/>
            <person name="James E.K."/>
        </authorList>
    </citation>
    <scope>NUCLEOTIDE SEQUENCE [LARGE SCALE GENOMIC DNA]</scope>
    <source>
        <strain evidence="1 2">JHI54</strain>
    </source>
</reference>
<sequence>MTASLIRKGEGTTIKTLPEKTDKVIRGWCKQYGIGRSKAWLANRNICAGFDDG</sequence>
<dbReference type="RefSeq" id="WP_164049902.1">
    <property type="nucleotide sequence ID" value="NZ_WUFV01000033.1"/>
</dbReference>
<gene>
    <name evidence="1" type="ORF">GR257_34275</name>
</gene>
<comment type="caution">
    <text evidence="1">The sequence shown here is derived from an EMBL/GenBank/DDBJ whole genome shotgun (WGS) entry which is preliminary data.</text>
</comment>
<dbReference type="Proteomes" id="UP000471705">
    <property type="component" value="Unassembled WGS sequence"/>
</dbReference>
<name>A0A7K3VRK2_RHILE</name>
<evidence type="ECO:0000313" key="2">
    <source>
        <dbReference type="Proteomes" id="UP000471705"/>
    </source>
</evidence>
<protein>
    <submittedName>
        <fullName evidence="1">Uncharacterized protein</fullName>
    </submittedName>
</protein>
<dbReference type="AlphaFoldDB" id="A0A7K3VRK2"/>
<evidence type="ECO:0000313" key="1">
    <source>
        <dbReference type="EMBL" id="NEK19835.1"/>
    </source>
</evidence>